<evidence type="ECO:0000256" key="5">
    <source>
        <dbReference type="ARBA" id="ARBA00023136"/>
    </source>
</evidence>
<protein>
    <recommendedName>
        <fullName evidence="9">LrgA family protein</fullName>
    </recommendedName>
</protein>
<keyword evidence="2" id="KW-1003">Cell membrane</keyword>
<dbReference type="STRING" id="393595.ABO_0261"/>
<keyword evidence="8" id="KW-1185">Reference proteome</keyword>
<keyword evidence="5 6" id="KW-0472">Membrane</keyword>
<dbReference type="OrthoDB" id="385012at2"/>
<organism evidence="7 8">
    <name type="scientific">Alcanivorax borkumensis (strain ATCC 700651 / DSM 11573 / NCIMB 13689 / SK2)</name>
    <dbReference type="NCBI Taxonomy" id="393595"/>
    <lineage>
        <taxon>Bacteria</taxon>
        <taxon>Pseudomonadati</taxon>
        <taxon>Pseudomonadota</taxon>
        <taxon>Gammaproteobacteria</taxon>
        <taxon>Oceanospirillales</taxon>
        <taxon>Alcanivoracaceae</taxon>
        <taxon>Alcanivorax</taxon>
    </lineage>
</organism>
<evidence type="ECO:0000256" key="6">
    <source>
        <dbReference type="SAM" id="Phobius"/>
    </source>
</evidence>
<dbReference type="PANTHER" id="PTHR33931">
    <property type="entry name" value="HOLIN-LIKE PROTEIN CIDA-RELATED"/>
    <property type="match status" value="1"/>
</dbReference>
<dbReference type="Proteomes" id="UP000008871">
    <property type="component" value="Chromosome"/>
</dbReference>
<sequence length="127" mass="13645">MIDGLLILLLFQFFGEVIIRLTGIPLPASVVGMVLLLLALLLNAPYTQRVAPAAGGLIKHISLLIFPLGVGIVLQWHRYEDYALALGVAVVLGTILSMIVITFMLKKLLGGKHQEASNKPHGDDHAG</sequence>
<evidence type="ECO:0008006" key="9">
    <source>
        <dbReference type="Google" id="ProtNLM"/>
    </source>
</evidence>
<keyword evidence="4 6" id="KW-1133">Transmembrane helix</keyword>
<feature type="transmembrane region" description="Helical" evidence="6">
    <location>
        <begin position="56"/>
        <end position="76"/>
    </location>
</feature>
<reference evidence="7 8" key="1">
    <citation type="journal article" date="2006" name="Nat. Biotechnol.">
        <title>Genome sequence of the ubiquitous hydrocarbon-degrading marine bacterium Alcanivorax borkumensis.</title>
        <authorList>
            <person name="Schneiker S."/>
            <person name="Martins dos Santos V.A.P."/>
            <person name="Bartels D."/>
            <person name="Bekel T."/>
            <person name="Brecht M."/>
            <person name="Buhrmester J."/>
            <person name="Chernikova T.N."/>
            <person name="Denaro R."/>
            <person name="Ferrer M."/>
            <person name="Gertler C."/>
            <person name="Goesmann A."/>
            <person name="Golyshina O.V."/>
            <person name="Kaminski F."/>
            <person name="Khachane A.N."/>
            <person name="Lang S."/>
            <person name="Linke B."/>
            <person name="McHardy A.C."/>
            <person name="Meyer F."/>
            <person name="Nechitaylo T."/>
            <person name="Puehler A."/>
            <person name="Regenhardt D."/>
            <person name="Rupp O."/>
            <person name="Sabirova J.S."/>
            <person name="Selbitschka W."/>
            <person name="Yakimov M.M."/>
            <person name="Timmis K.N."/>
            <person name="Vorhoelter F.-J."/>
            <person name="Weidner S."/>
            <person name="Kaiser O."/>
            <person name="Golyshin P.N."/>
        </authorList>
    </citation>
    <scope>NUCLEOTIDE SEQUENCE [LARGE SCALE GENOMIC DNA]</scope>
    <source>
        <strain evidence="8">ATCC 700651 / DSM 11573 / NCIMB 13689 / SK2</strain>
    </source>
</reference>
<gene>
    <name evidence="7" type="ordered locus">ABO_0261</name>
</gene>
<comment type="subcellular location">
    <subcellularLocation>
        <location evidence="1">Cell membrane</location>
        <topology evidence="1">Multi-pass membrane protein</topology>
    </subcellularLocation>
</comment>
<dbReference type="EMBL" id="AM286690">
    <property type="protein sequence ID" value="CAL15709.1"/>
    <property type="molecule type" value="Genomic_DNA"/>
</dbReference>
<evidence type="ECO:0000256" key="2">
    <source>
        <dbReference type="ARBA" id="ARBA00022475"/>
    </source>
</evidence>
<feature type="transmembrane region" description="Helical" evidence="6">
    <location>
        <begin position="25"/>
        <end position="44"/>
    </location>
</feature>
<dbReference type="RefSeq" id="WP_011587557.1">
    <property type="nucleotide sequence ID" value="NC_008260.1"/>
</dbReference>
<dbReference type="Pfam" id="PF03788">
    <property type="entry name" value="LrgA"/>
    <property type="match status" value="1"/>
</dbReference>
<dbReference type="AlphaFoldDB" id="Q0VSY9"/>
<keyword evidence="3 6" id="KW-0812">Transmembrane</keyword>
<dbReference type="KEGG" id="abo:ABO_0261"/>
<dbReference type="HOGENOM" id="CLU_113736_4_2_6"/>
<dbReference type="eggNOG" id="COG1380">
    <property type="taxonomic scope" value="Bacteria"/>
</dbReference>
<proteinExistence type="predicted"/>
<evidence type="ECO:0000256" key="4">
    <source>
        <dbReference type="ARBA" id="ARBA00022989"/>
    </source>
</evidence>
<dbReference type="InterPro" id="IPR005538">
    <property type="entry name" value="LrgA/CidA"/>
</dbReference>
<name>Q0VSY9_ALCBS</name>
<evidence type="ECO:0000313" key="8">
    <source>
        <dbReference type="Proteomes" id="UP000008871"/>
    </source>
</evidence>
<evidence type="ECO:0000313" key="7">
    <source>
        <dbReference type="EMBL" id="CAL15709.1"/>
    </source>
</evidence>
<evidence type="ECO:0000256" key="1">
    <source>
        <dbReference type="ARBA" id="ARBA00004651"/>
    </source>
</evidence>
<dbReference type="PANTHER" id="PTHR33931:SF2">
    <property type="entry name" value="HOLIN-LIKE PROTEIN CIDA"/>
    <property type="match status" value="1"/>
</dbReference>
<feature type="transmembrane region" description="Helical" evidence="6">
    <location>
        <begin position="82"/>
        <end position="105"/>
    </location>
</feature>
<evidence type="ECO:0000256" key="3">
    <source>
        <dbReference type="ARBA" id="ARBA00022692"/>
    </source>
</evidence>
<dbReference type="GO" id="GO:0005886">
    <property type="term" value="C:plasma membrane"/>
    <property type="evidence" value="ECO:0007669"/>
    <property type="project" value="UniProtKB-SubCell"/>
</dbReference>
<accession>Q0VSY9</accession>